<dbReference type="AlphaFoldDB" id="A0A6A5YRY8"/>
<protein>
    <submittedName>
        <fullName evidence="1">Uncharacterized protein</fullName>
    </submittedName>
</protein>
<gene>
    <name evidence="1" type="ORF">BDV96DRAFT_241421</name>
</gene>
<keyword evidence="2" id="KW-1185">Reference proteome</keyword>
<reference evidence="1" key="1">
    <citation type="journal article" date="2020" name="Stud. Mycol.">
        <title>101 Dothideomycetes genomes: a test case for predicting lifestyles and emergence of pathogens.</title>
        <authorList>
            <person name="Haridas S."/>
            <person name="Albert R."/>
            <person name="Binder M."/>
            <person name="Bloem J."/>
            <person name="Labutti K."/>
            <person name="Salamov A."/>
            <person name="Andreopoulos B."/>
            <person name="Baker S."/>
            <person name="Barry K."/>
            <person name="Bills G."/>
            <person name="Bluhm B."/>
            <person name="Cannon C."/>
            <person name="Castanera R."/>
            <person name="Culley D."/>
            <person name="Daum C."/>
            <person name="Ezra D."/>
            <person name="Gonzalez J."/>
            <person name="Henrissat B."/>
            <person name="Kuo A."/>
            <person name="Liang C."/>
            <person name="Lipzen A."/>
            <person name="Lutzoni F."/>
            <person name="Magnuson J."/>
            <person name="Mondo S."/>
            <person name="Nolan M."/>
            <person name="Ohm R."/>
            <person name="Pangilinan J."/>
            <person name="Park H.-J."/>
            <person name="Ramirez L."/>
            <person name="Alfaro M."/>
            <person name="Sun H."/>
            <person name="Tritt A."/>
            <person name="Yoshinaga Y."/>
            <person name="Zwiers L.-H."/>
            <person name="Turgeon B."/>
            <person name="Goodwin S."/>
            <person name="Spatafora J."/>
            <person name="Crous P."/>
            <person name="Grigoriev I."/>
        </authorList>
    </citation>
    <scope>NUCLEOTIDE SEQUENCE</scope>
    <source>
        <strain evidence="1">CBS 627.86</strain>
    </source>
</reference>
<name>A0A6A5YRY8_9PLEO</name>
<sequence length="204" mass="23499">MQSVLDYCRRRPGNFPSHKLKNAPHIAISASSVTPWILVQAQRRLHAIYNERTSRQSKRCCRSSGRVGADENPLKWERIHDLPTWAVARRHGPSPVTAPEPRYQDQLQYERPVAILAQTHRKRSLRLLLEEDVDDTTNYGRPVFRNHTESEPGRSHRISLSIAFTTTETEPRHDVACPCRVPREGVVYRKTVKWSLSISQDSSE</sequence>
<organism evidence="1 2">
    <name type="scientific">Lophiotrema nucula</name>
    <dbReference type="NCBI Taxonomy" id="690887"/>
    <lineage>
        <taxon>Eukaryota</taxon>
        <taxon>Fungi</taxon>
        <taxon>Dikarya</taxon>
        <taxon>Ascomycota</taxon>
        <taxon>Pezizomycotina</taxon>
        <taxon>Dothideomycetes</taxon>
        <taxon>Pleosporomycetidae</taxon>
        <taxon>Pleosporales</taxon>
        <taxon>Lophiotremataceae</taxon>
        <taxon>Lophiotrema</taxon>
    </lineage>
</organism>
<dbReference type="EMBL" id="ML977343">
    <property type="protein sequence ID" value="KAF2109207.1"/>
    <property type="molecule type" value="Genomic_DNA"/>
</dbReference>
<evidence type="ECO:0000313" key="2">
    <source>
        <dbReference type="Proteomes" id="UP000799770"/>
    </source>
</evidence>
<dbReference type="Proteomes" id="UP000799770">
    <property type="component" value="Unassembled WGS sequence"/>
</dbReference>
<proteinExistence type="predicted"/>
<evidence type="ECO:0000313" key="1">
    <source>
        <dbReference type="EMBL" id="KAF2109207.1"/>
    </source>
</evidence>
<accession>A0A6A5YRY8</accession>